<organism evidence="11 12">
    <name type="scientific">Candidatus Mcinerneyibacterium aminivorans</name>
    <dbReference type="NCBI Taxonomy" id="2703815"/>
    <lineage>
        <taxon>Bacteria</taxon>
        <taxon>Candidatus Macinerneyibacteriota</taxon>
        <taxon>Candidatus Mcinerneyibacteria</taxon>
        <taxon>Candidatus Mcinerneyibacteriales</taxon>
        <taxon>Candidatus Mcinerneyibacteriaceae</taxon>
        <taxon>Candidatus Mcinerneyibacterium</taxon>
    </lineage>
</organism>
<gene>
    <name evidence="11" type="ORF">FXF47_07760</name>
</gene>
<reference evidence="11" key="1">
    <citation type="submission" date="2019-08" db="EMBL/GenBank/DDBJ databases">
        <title>Genomic characterization of a novel candidate phylum (ARYD3) from a high temperature, high salinity tertiary oil reservoir in north central Oklahoma, USA.</title>
        <authorList>
            <person name="Youssef N.H."/>
            <person name="Yadav A."/>
            <person name="Elshahed M.S."/>
        </authorList>
    </citation>
    <scope>NUCLEOTIDE SEQUENCE [LARGE SCALE GENOMIC DNA]</scope>
    <source>
        <strain evidence="11">ARYD3</strain>
    </source>
</reference>
<evidence type="ECO:0000256" key="5">
    <source>
        <dbReference type="ARBA" id="ARBA00022691"/>
    </source>
</evidence>
<evidence type="ECO:0000259" key="10">
    <source>
        <dbReference type="Pfam" id="PF12161"/>
    </source>
</evidence>
<evidence type="ECO:0000256" key="7">
    <source>
        <dbReference type="ARBA" id="ARBA00047942"/>
    </source>
</evidence>
<dbReference type="InterPro" id="IPR003356">
    <property type="entry name" value="DNA_methylase_A-5"/>
</dbReference>
<dbReference type="EMBL" id="VSIX01000088">
    <property type="protein sequence ID" value="TYB30737.1"/>
    <property type="molecule type" value="Genomic_DNA"/>
</dbReference>
<dbReference type="GO" id="GO:0003677">
    <property type="term" value="F:DNA binding"/>
    <property type="evidence" value="ECO:0007669"/>
    <property type="project" value="InterPro"/>
</dbReference>
<dbReference type="GO" id="GO:0008170">
    <property type="term" value="F:N-methyltransferase activity"/>
    <property type="evidence" value="ECO:0007669"/>
    <property type="project" value="InterPro"/>
</dbReference>
<keyword evidence="6" id="KW-0680">Restriction system</keyword>
<keyword evidence="3 11" id="KW-0489">Methyltransferase</keyword>
<dbReference type="InterPro" id="IPR004546">
    <property type="entry name" value="Restrct_endonuc_T1M"/>
</dbReference>
<protein>
    <recommendedName>
        <fullName evidence="2">site-specific DNA-methyltransferase (adenine-specific)</fullName>
        <ecNumber evidence="2">2.1.1.72</ecNumber>
    </recommendedName>
</protein>
<dbReference type="GO" id="GO:0032259">
    <property type="term" value="P:methylation"/>
    <property type="evidence" value="ECO:0007669"/>
    <property type="project" value="UniProtKB-KW"/>
</dbReference>
<evidence type="ECO:0000256" key="2">
    <source>
        <dbReference type="ARBA" id="ARBA00011900"/>
    </source>
</evidence>
<feature type="coiled-coil region" evidence="8">
    <location>
        <begin position="462"/>
        <end position="489"/>
    </location>
</feature>
<dbReference type="GO" id="GO:0009307">
    <property type="term" value="P:DNA restriction-modification system"/>
    <property type="evidence" value="ECO:0007669"/>
    <property type="project" value="UniProtKB-KW"/>
</dbReference>
<dbReference type="AlphaFoldDB" id="A0A5D0MAM6"/>
<dbReference type="Gene3D" id="1.20.1260.30">
    <property type="match status" value="1"/>
</dbReference>
<evidence type="ECO:0000256" key="4">
    <source>
        <dbReference type="ARBA" id="ARBA00022679"/>
    </source>
</evidence>
<dbReference type="GO" id="GO:0009007">
    <property type="term" value="F:site-specific DNA-methyltransferase (adenine-specific) activity"/>
    <property type="evidence" value="ECO:0007669"/>
    <property type="project" value="UniProtKB-EC"/>
</dbReference>
<dbReference type="PANTHER" id="PTHR42933:SF3">
    <property type="entry name" value="TYPE I RESTRICTION ENZYME MJAVIII METHYLASE SUBUNIT"/>
    <property type="match status" value="1"/>
</dbReference>
<dbReference type="InterPro" id="IPR051537">
    <property type="entry name" value="DNA_Adenine_Mtase"/>
</dbReference>
<feature type="domain" description="DNA methylase adenine-specific" evidence="9">
    <location>
        <begin position="147"/>
        <end position="458"/>
    </location>
</feature>
<dbReference type="Pfam" id="PF02384">
    <property type="entry name" value="N6_Mtase"/>
    <property type="match status" value="1"/>
</dbReference>
<keyword evidence="5" id="KW-0949">S-adenosyl-L-methionine</keyword>
<evidence type="ECO:0000256" key="1">
    <source>
        <dbReference type="ARBA" id="ARBA00006594"/>
    </source>
</evidence>
<name>A0A5D0MAM6_9BACT</name>
<dbReference type="Proteomes" id="UP000324143">
    <property type="component" value="Unassembled WGS sequence"/>
</dbReference>
<dbReference type="PRINTS" id="PR00507">
    <property type="entry name" value="N12N6MTFRASE"/>
</dbReference>
<keyword evidence="8" id="KW-0175">Coiled coil</keyword>
<keyword evidence="4 11" id="KW-0808">Transferase</keyword>
<dbReference type="EC" id="2.1.1.72" evidence="2"/>
<evidence type="ECO:0000259" key="9">
    <source>
        <dbReference type="Pfam" id="PF02384"/>
    </source>
</evidence>
<dbReference type="InterPro" id="IPR022749">
    <property type="entry name" value="D12N6_MeTrfase_N"/>
</dbReference>
<evidence type="ECO:0000313" key="11">
    <source>
        <dbReference type="EMBL" id="TYB30737.1"/>
    </source>
</evidence>
<dbReference type="Gene3D" id="3.40.50.150">
    <property type="entry name" value="Vaccinia Virus protein VP39"/>
    <property type="match status" value="1"/>
</dbReference>
<comment type="similarity">
    <text evidence="1">Belongs to the N(4)/N(6)-methyltransferase family.</text>
</comment>
<dbReference type="PANTHER" id="PTHR42933">
    <property type="entry name" value="SLR6095 PROTEIN"/>
    <property type="match status" value="1"/>
</dbReference>
<dbReference type="NCBIfam" id="TIGR00497">
    <property type="entry name" value="hsdM"/>
    <property type="match status" value="1"/>
</dbReference>
<keyword evidence="12" id="KW-1185">Reference proteome</keyword>
<comment type="catalytic activity">
    <reaction evidence="7">
        <text>a 2'-deoxyadenosine in DNA + S-adenosyl-L-methionine = an N(6)-methyl-2'-deoxyadenosine in DNA + S-adenosyl-L-homocysteine + H(+)</text>
        <dbReference type="Rhea" id="RHEA:15197"/>
        <dbReference type="Rhea" id="RHEA-COMP:12418"/>
        <dbReference type="Rhea" id="RHEA-COMP:12419"/>
        <dbReference type="ChEBI" id="CHEBI:15378"/>
        <dbReference type="ChEBI" id="CHEBI:57856"/>
        <dbReference type="ChEBI" id="CHEBI:59789"/>
        <dbReference type="ChEBI" id="CHEBI:90615"/>
        <dbReference type="ChEBI" id="CHEBI:90616"/>
        <dbReference type="EC" id="2.1.1.72"/>
    </reaction>
</comment>
<proteinExistence type="inferred from homology"/>
<dbReference type="SUPFAM" id="SSF53335">
    <property type="entry name" value="S-adenosyl-L-methionine-dependent methyltransferases"/>
    <property type="match status" value="1"/>
</dbReference>
<evidence type="ECO:0000313" key="12">
    <source>
        <dbReference type="Proteomes" id="UP000324143"/>
    </source>
</evidence>
<evidence type="ECO:0000256" key="3">
    <source>
        <dbReference type="ARBA" id="ARBA00022603"/>
    </source>
</evidence>
<sequence>MQDKLTLDKLESWLWESANILRGRIDSGDYKNYIFGMLFLKRISDVFEEECNRIKEEHGEALMYDEDFHKFLVPDKARWDNIKNTTKDIGAAINKAFEELEQENPKLLEGVLTPIDFNNKERLPDSTLEKLIQHFSKYSLKNKDLEDPDILGRAYEYLINKFADDAGKKGGEFYTPQNVVKLLVEVLDPKPKMRIHDPCCGSGGMLVYSAEHLIEKNQNPSNLTLTGQEINLNTWAICKMNMLLHRLYDAKIVKGDTMENPKFTEGGELKKYDIVIANPMWNQKNWNKADFKEMAYDRFHYGYPPGNSADWAWIQHMLASTNRDGKVGVVLDNGVLFRSRSEGKIRKKVLQNDLIEAVIALPPNLFYNTSSPGCILILNKNKPEDRKNKVIFIYGEEDYEELSNQNKLRKQDIEKIVNTYNNFEDNEKYSRVVDMEEIERNDFNLNVPRYVDTTEPEEEIDVQEVIDELNEIEEKREDVEREMKGFLEELGFDLDNK</sequence>
<dbReference type="Pfam" id="PF12161">
    <property type="entry name" value="HsdM_N"/>
    <property type="match status" value="1"/>
</dbReference>
<evidence type="ECO:0000256" key="8">
    <source>
        <dbReference type="SAM" id="Coils"/>
    </source>
</evidence>
<feature type="domain" description="N6 adenine-specific DNA methyltransferase N-terminal" evidence="10">
    <location>
        <begin position="10"/>
        <end position="135"/>
    </location>
</feature>
<accession>A0A5D0MAM6</accession>
<dbReference type="InterPro" id="IPR038333">
    <property type="entry name" value="T1MK-like_N_sf"/>
</dbReference>
<comment type="caution">
    <text evidence="11">The sequence shown here is derived from an EMBL/GenBank/DDBJ whole genome shotgun (WGS) entry which is preliminary data.</text>
</comment>
<dbReference type="InterPro" id="IPR029063">
    <property type="entry name" value="SAM-dependent_MTases_sf"/>
</dbReference>
<evidence type="ECO:0000256" key="6">
    <source>
        <dbReference type="ARBA" id="ARBA00022747"/>
    </source>
</evidence>